<gene>
    <name evidence="7" type="ORF">METZ01_LOCUS445855</name>
</gene>
<accession>A0A382ZBW7</accession>
<dbReference type="GO" id="GO:0008273">
    <property type="term" value="F:calcium, potassium:sodium antiporter activity"/>
    <property type="evidence" value="ECO:0007669"/>
    <property type="project" value="TreeGrafter"/>
</dbReference>
<evidence type="ECO:0000259" key="6">
    <source>
        <dbReference type="Pfam" id="PF01699"/>
    </source>
</evidence>
<sequence length="157" mass="16411">MDVGTNAVLTIVGLLLLCFGGYALVSGGVAIAKKFRISSLLIGLTIVAYGTSTPELAVSVASALVGETDLILGNVIGSNIANIGMVIGISAIAAPLLITKGRLIMDKNTIKIWIPIMLGVSALLVIVTIIEKNNVSREAGYLFIAILIGLSFFTFYR</sequence>
<evidence type="ECO:0000256" key="1">
    <source>
        <dbReference type="ARBA" id="ARBA00004141"/>
    </source>
</evidence>
<feature type="domain" description="Sodium/calcium exchanger membrane region" evidence="6">
    <location>
        <begin position="7"/>
        <end position="155"/>
    </location>
</feature>
<keyword evidence="4 5" id="KW-0472">Membrane</keyword>
<evidence type="ECO:0000256" key="5">
    <source>
        <dbReference type="SAM" id="Phobius"/>
    </source>
</evidence>
<feature type="non-terminal residue" evidence="7">
    <location>
        <position position="157"/>
    </location>
</feature>
<feature type="transmembrane region" description="Helical" evidence="5">
    <location>
        <begin position="139"/>
        <end position="156"/>
    </location>
</feature>
<dbReference type="GO" id="GO:0005262">
    <property type="term" value="F:calcium channel activity"/>
    <property type="evidence" value="ECO:0007669"/>
    <property type="project" value="TreeGrafter"/>
</dbReference>
<dbReference type="InterPro" id="IPR044880">
    <property type="entry name" value="NCX_ion-bd_dom_sf"/>
</dbReference>
<feature type="transmembrane region" description="Helical" evidence="5">
    <location>
        <begin position="71"/>
        <end position="98"/>
    </location>
</feature>
<name>A0A382ZBW7_9ZZZZ</name>
<dbReference type="Pfam" id="PF01699">
    <property type="entry name" value="Na_Ca_ex"/>
    <property type="match status" value="1"/>
</dbReference>
<dbReference type="PANTHER" id="PTHR10846">
    <property type="entry name" value="SODIUM/POTASSIUM/CALCIUM EXCHANGER"/>
    <property type="match status" value="1"/>
</dbReference>
<evidence type="ECO:0000256" key="2">
    <source>
        <dbReference type="ARBA" id="ARBA00022692"/>
    </source>
</evidence>
<dbReference type="GO" id="GO:0006874">
    <property type="term" value="P:intracellular calcium ion homeostasis"/>
    <property type="evidence" value="ECO:0007669"/>
    <property type="project" value="TreeGrafter"/>
</dbReference>
<evidence type="ECO:0000256" key="3">
    <source>
        <dbReference type="ARBA" id="ARBA00022989"/>
    </source>
</evidence>
<evidence type="ECO:0000313" key="7">
    <source>
        <dbReference type="EMBL" id="SVD93001.1"/>
    </source>
</evidence>
<reference evidence="7" key="1">
    <citation type="submission" date="2018-05" db="EMBL/GenBank/DDBJ databases">
        <authorList>
            <person name="Lanie J.A."/>
            <person name="Ng W.-L."/>
            <person name="Kazmierczak K.M."/>
            <person name="Andrzejewski T.M."/>
            <person name="Davidsen T.M."/>
            <person name="Wayne K.J."/>
            <person name="Tettelin H."/>
            <person name="Glass J.I."/>
            <person name="Rusch D."/>
            <person name="Podicherti R."/>
            <person name="Tsui H.-C.T."/>
            <person name="Winkler M.E."/>
        </authorList>
    </citation>
    <scope>NUCLEOTIDE SEQUENCE</scope>
</reference>
<dbReference type="InterPro" id="IPR004837">
    <property type="entry name" value="NaCa_Exmemb"/>
</dbReference>
<dbReference type="AlphaFoldDB" id="A0A382ZBW7"/>
<keyword evidence="3 5" id="KW-1133">Transmembrane helix</keyword>
<dbReference type="EMBL" id="UINC01182666">
    <property type="protein sequence ID" value="SVD93001.1"/>
    <property type="molecule type" value="Genomic_DNA"/>
</dbReference>
<protein>
    <recommendedName>
        <fullName evidence="6">Sodium/calcium exchanger membrane region domain-containing protein</fullName>
    </recommendedName>
</protein>
<organism evidence="7">
    <name type="scientific">marine metagenome</name>
    <dbReference type="NCBI Taxonomy" id="408172"/>
    <lineage>
        <taxon>unclassified sequences</taxon>
        <taxon>metagenomes</taxon>
        <taxon>ecological metagenomes</taxon>
    </lineage>
</organism>
<dbReference type="Gene3D" id="6.10.280.80">
    <property type="entry name" value="NCX, peripheral helical region"/>
    <property type="match status" value="1"/>
</dbReference>
<feature type="transmembrane region" description="Helical" evidence="5">
    <location>
        <begin position="110"/>
        <end position="127"/>
    </location>
</feature>
<proteinExistence type="predicted"/>
<dbReference type="PANTHER" id="PTHR10846:SF8">
    <property type="entry name" value="INNER MEMBRANE PROTEIN YRBG"/>
    <property type="match status" value="1"/>
</dbReference>
<feature type="transmembrane region" description="Helical" evidence="5">
    <location>
        <begin position="37"/>
        <end position="65"/>
    </location>
</feature>
<dbReference type="InterPro" id="IPR004481">
    <property type="entry name" value="K/Na/Ca-exchanger"/>
</dbReference>
<dbReference type="Gene3D" id="1.20.1420.30">
    <property type="entry name" value="NCX, central ion-binding region"/>
    <property type="match status" value="1"/>
</dbReference>
<comment type="subcellular location">
    <subcellularLocation>
        <location evidence="1">Membrane</location>
        <topology evidence="1">Multi-pass membrane protein</topology>
    </subcellularLocation>
</comment>
<keyword evidence="2 5" id="KW-0812">Transmembrane</keyword>
<evidence type="ECO:0000256" key="4">
    <source>
        <dbReference type="ARBA" id="ARBA00023136"/>
    </source>
</evidence>
<feature type="transmembrane region" description="Helical" evidence="5">
    <location>
        <begin position="6"/>
        <end position="25"/>
    </location>
</feature>
<dbReference type="GO" id="GO:0005886">
    <property type="term" value="C:plasma membrane"/>
    <property type="evidence" value="ECO:0007669"/>
    <property type="project" value="TreeGrafter"/>
</dbReference>